<protein>
    <submittedName>
        <fullName evidence="1">Uncharacterized protein</fullName>
    </submittedName>
</protein>
<reference evidence="1" key="2">
    <citation type="journal article" date="2015" name="Fish Shellfish Immunol.">
        <title>Early steps in the European eel (Anguilla anguilla)-Vibrio vulnificus interaction in the gills: Role of the RtxA13 toxin.</title>
        <authorList>
            <person name="Callol A."/>
            <person name="Pajuelo D."/>
            <person name="Ebbesson L."/>
            <person name="Teles M."/>
            <person name="MacKenzie S."/>
            <person name="Amaro C."/>
        </authorList>
    </citation>
    <scope>NUCLEOTIDE SEQUENCE</scope>
</reference>
<dbReference type="AlphaFoldDB" id="A0A0E9XEK9"/>
<accession>A0A0E9XEK9</accession>
<evidence type="ECO:0000313" key="1">
    <source>
        <dbReference type="EMBL" id="JAI00129.1"/>
    </source>
</evidence>
<dbReference type="EMBL" id="GBXM01008449">
    <property type="protein sequence ID" value="JAI00129.1"/>
    <property type="molecule type" value="Transcribed_RNA"/>
</dbReference>
<proteinExistence type="predicted"/>
<sequence>MTMHSLMLQGSVHNSSKMKMFQFFHVLHTHQTGHPLSMIGMLWTRVYDSLFQFPPISNNFVQLLKRSGTIFHRLQSIQCEGDVALHEANGGHTRY</sequence>
<organism evidence="1">
    <name type="scientific">Anguilla anguilla</name>
    <name type="common">European freshwater eel</name>
    <name type="synonym">Muraena anguilla</name>
    <dbReference type="NCBI Taxonomy" id="7936"/>
    <lineage>
        <taxon>Eukaryota</taxon>
        <taxon>Metazoa</taxon>
        <taxon>Chordata</taxon>
        <taxon>Craniata</taxon>
        <taxon>Vertebrata</taxon>
        <taxon>Euteleostomi</taxon>
        <taxon>Actinopterygii</taxon>
        <taxon>Neopterygii</taxon>
        <taxon>Teleostei</taxon>
        <taxon>Anguilliformes</taxon>
        <taxon>Anguillidae</taxon>
        <taxon>Anguilla</taxon>
    </lineage>
</organism>
<name>A0A0E9XEK9_ANGAN</name>
<reference evidence="1" key="1">
    <citation type="submission" date="2014-11" db="EMBL/GenBank/DDBJ databases">
        <authorList>
            <person name="Amaro Gonzalez C."/>
        </authorList>
    </citation>
    <scope>NUCLEOTIDE SEQUENCE</scope>
</reference>